<sequence>MVSEFFPGLSQDFSQLLVDDIDDYNVVIKVGENTNTKEFHAHSNILRARSPYFKKAFLQNRRVTKENNIFNFIKPNISPIVFEMVIRYMYSGILDLREKAVTDILYLLVASDELLMQGLITFVQKYLIENQAEWLQDNLFNVLHTLFQFESCKQLQDYCLESICEDPEPFFNSPKFLTLEKNILLGLLDRDDMTMDEIELWNNLIKWGIAQNSELNGKNVTNLNSWNKEDFLTLKSTLDPFISHIRYFDISSKDFYNKVWPFKTLLPEELFENIVSFHFADTQPENKLPPRSGKLPVDSIIIKPKYATILANWTQRKDANVRILKNEYTFNLIYRGSRDGFDTDTMRSKCNGQGATILVIKIKENGFIIGGYNPFNWNYYNGDYYNYYREYWNNTTESFIFFLGDGKDSKKVKISRVVNQNCAIYESKHANIALNFGNSDLVINGTNGTCNRSYYESDILDINNFSIEEMEIFRFYQS</sequence>
<dbReference type="CDD" id="cd18186">
    <property type="entry name" value="BTB_POZ_ZBTB_KLHL-like"/>
    <property type="match status" value="1"/>
</dbReference>
<dbReference type="PANTHER" id="PTHR24410:SF23">
    <property type="entry name" value="BTB DOMAIN-CONTAINING PROTEIN-RELATED"/>
    <property type="match status" value="1"/>
</dbReference>
<dbReference type="Gene3D" id="1.25.40.420">
    <property type="match status" value="1"/>
</dbReference>
<dbReference type="Proteomes" id="UP000022910">
    <property type="component" value="Unassembled WGS sequence"/>
</dbReference>
<dbReference type="PROSITE" id="PS51886">
    <property type="entry name" value="TLDC"/>
    <property type="match status" value="1"/>
</dbReference>
<dbReference type="SUPFAM" id="SSF54695">
    <property type="entry name" value="POZ domain"/>
    <property type="match status" value="1"/>
</dbReference>
<dbReference type="PROSITE" id="PS50097">
    <property type="entry name" value="BTB"/>
    <property type="match status" value="1"/>
</dbReference>
<dbReference type="InterPro" id="IPR011333">
    <property type="entry name" value="SKP1/BTB/POZ_sf"/>
</dbReference>
<gene>
    <name evidence="3" type="ORF">RirG_105720</name>
</gene>
<organism evidence="3 4">
    <name type="scientific">Rhizophagus irregularis (strain DAOM 197198w)</name>
    <name type="common">Glomus intraradices</name>
    <dbReference type="NCBI Taxonomy" id="1432141"/>
    <lineage>
        <taxon>Eukaryota</taxon>
        <taxon>Fungi</taxon>
        <taxon>Fungi incertae sedis</taxon>
        <taxon>Mucoromycota</taxon>
        <taxon>Glomeromycotina</taxon>
        <taxon>Glomeromycetes</taxon>
        <taxon>Glomerales</taxon>
        <taxon>Glomeraceae</taxon>
        <taxon>Rhizophagus</taxon>
    </lineage>
</organism>
<dbReference type="Pfam" id="PF00651">
    <property type="entry name" value="BTB"/>
    <property type="match status" value="1"/>
</dbReference>
<name>A0A015MNJ0_RHIIW</name>
<dbReference type="InterPro" id="IPR000210">
    <property type="entry name" value="BTB/POZ_dom"/>
</dbReference>
<dbReference type="Pfam" id="PF07707">
    <property type="entry name" value="BACK"/>
    <property type="match status" value="1"/>
</dbReference>
<dbReference type="PANTHER" id="PTHR24410">
    <property type="entry name" value="HL07962P-RELATED"/>
    <property type="match status" value="1"/>
</dbReference>
<feature type="domain" description="TLDc" evidence="2">
    <location>
        <begin position="300"/>
        <end position="476"/>
    </location>
</feature>
<dbReference type="InterPro" id="IPR011705">
    <property type="entry name" value="BACK"/>
</dbReference>
<accession>A0A015MNJ0</accession>
<dbReference type="AlphaFoldDB" id="A0A015MNJ0"/>
<comment type="caution">
    <text evidence="3">The sequence shown here is derived from an EMBL/GenBank/DDBJ whole genome shotgun (WGS) entry which is preliminary data.</text>
</comment>
<protein>
    <recommendedName>
        <fullName evidence="5">Serine-enriched protein</fullName>
    </recommendedName>
</protein>
<dbReference type="HOGENOM" id="CLU_021542_0_1_1"/>
<keyword evidence="4" id="KW-1185">Reference proteome</keyword>
<evidence type="ECO:0000313" key="3">
    <source>
        <dbReference type="EMBL" id="EXX68383.1"/>
    </source>
</evidence>
<evidence type="ECO:0008006" key="5">
    <source>
        <dbReference type="Google" id="ProtNLM"/>
    </source>
</evidence>
<proteinExistence type="predicted"/>
<feature type="domain" description="BTB" evidence="1">
    <location>
        <begin position="24"/>
        <end position="98"/>
    </location>
</feature>
<dbReference type="Gene3D" id="3.30.710.10">
    <property type="entry name" value="Potassium Channel Kv1.1, Chain A"/>
    <property type="match status" value="1"/>
</dbReference>
<dbReference type="SMR" id="A0A015MNJ0"/>
<dbReference type="InterPro" id="IPR006571">
    <property type="entry name" value="TLDc_dom"/>
</dbReference>
<evidence type="ECO:0000259" key="2">
    <source>
        <dbReference type="PROSITE" id="PS51886"/>
    </source>
</evidence>
<dbReference type="SMART" id="SM00584">
    <property type="entry name" value="TLDc"/>
    <property type="match status" value="1"/>
</dbReference>
<dbReference type="SMART" id="SM00225">
    <property type="entry name" value="BTB"/>
    <property type="match status" value="1"/>
</dbReference>
<reference evidence="3 4" key="1">
    <citation type="submission" date="2014-02" db="EMBL/GenBank/DDBJ databases">
        <title>Single nucleus genome sequencing reveals high similarity among nuclei of an endomycorrhizal fungus.</title>
        <authorList>
            <person name="Lin K."/>
            <person name="Geurts R."/>
            <person name="Zhang Z."/>
            <person name="Limpens E."/>
            <person name="Saunders D.G."/>
            <person name="Mu D."/>
            <person name="Pang E."/>
            <person name="Cao H."/>
            <person name="Cha H."/>
            <person name="Lin T."/>
            <person name="Zhou Q."/>
            <person name="Shang Y."/>
            <person name="Li Y."/>
            <person name="Ivanov S."/>
            <person name="Sharma T."/>
            <person name="Velzen R.V."/>
            <person name="Ruijter N.D."/>
            <person name="Aanen D.K."/>
            <person name="Win J."/>
            <person name="Kamoun S."/>
            <person name="Bisseling T."/>
            <person name="Huang S."/>
        </authorList>
    </citation>
    <scope>NUCLEOTIDE SEQUENCE [LARGE SCALE GENOMIC DNA]</scope>
    <source>
        <strain evidence="4">DAOM197198w</strain>
    </source>
</reference>
<dbReference type="Pfam" id="PF07534">
    <property type="entry name" value="TLD"/>
    <property type="match status" value="1"/>
</dbReference>
<dbReference type="InterPro" id="IPR051481">
    <property type="entry name" value="BTB-POZ/Galectin-3-binding"/>
</dbReference>
<evidence type="ECO:0000313" key="4">
    <source>
        <dbReference type="Proteomes" id="UP000022910"/>
    </source>
</evidence>
<dbReference type="EMBL" id="JEMT01017307">
    <property type="protein sequence ID" value="EXX68383.1"/>
    <property type="molecule type" value="Genomic_DNA"/>
</dbReference>
<evidence type="ECO:0000259" key="1">
    <source>
        <dbReference type="PROSITE" id="PS50097"/>
    </source>
</evidence>